<evidence type="ECO:0000256" key="5">
    <source>
        <dbReference type="ARBA" id="ARBA00022989"/>
    </source>
</evidence>
<dbReference type="AlphaFoldDB" id="A0A143HE15"/>
<accession>A0A143HE15</accession>
<feature type="transmembrane region" description="Helical" evidence="7">
    <location>
        <begin position="213"/>
        <end position="231"/>
    </location>
</feature>
<evidence type="ECO:0000313" key="10">
    <source>
        <dbReference type="Proteomes" id="UP000076021"/>
    </source>
</evidence>
<dbReference type="Proteomes" id="UP000076021">
    <property type="component" value="Chromosome"/>
</dbReference>
<feature type="transmembrane region" description="Helical" evidence="7">
    <location>
        <begin position="251"/>
        <end position="271"/>
    </location>
</feature>
<reference evidence="9 10" key="1">
    <citation type="journal article" date="2016" name="Genome Announc.">
        <title>Whole-Genome Sequence of Rummeliibacillus stabekisii Strain PP9 Isolated from Antarctic Soil.</title>
        <authorList>
            <person name="da Mota F.F."/>
            <person name="Vollu R.E."/>
            <person name="Jurelevicius D."/>
            <person name="Seldin L."/>
        </authorList>
    </citation>
    <scope>NUCLEOTIDE SEQUENCE [LARGE SCALE GENOMIC DNA]</scope>
    <source>
        <strain evidence="9 10">PP9</strain>
    </source>
</reference>
<evidence type="ECO:0000256" key="1">
    <source>
        <dbReference type="ARBA" id="ARBA00004651"/>
    </source>
</evidence>
<gene>
    <name evidence="9" type="ORF">ATY39_09915</name>
</gene>
<keyword evidence="10" id="KW-1185">Reference proteome</keyword>
<keyword evidence="4 7" id="KW-0812">Transmembrane</keyword>
<feature type="transmembrane region" description="Helical" evidence="7">
    <location>
        <begin position="131"/>
        <end position="154"/>
    </location>
</feature>
<dbReference type="CDD" id="cd06173">
    <property type="entry name" value="MFS_MefA_like"/>
    <property type="match status" value="1"/>
</dbReference>
<feature type="transmembrane region" description="Helical" evidence="7">
    <location>
        <begin position="40"/>
        <end position="60"/>
    </location>
</feature>
<keyword evidence="3" id="KW-1003">Cell membrane</keyword>
<name>A0A143HE15_9BACL</name>
<evidence type="ECO:0000313" key="9">
    <source>
        <dbReference type="EMBL" id="AMW99726.1"/>
    </source>
</evidence>
<feature type="transmembrane region" description="Helical" evidence="7">
    <location>
        <begin position="96"/>
        <end position="119"/>
    </location>
</feature>
<feature type="transmembrane region" description="Helical" evidence="7">
    <location>
        <begin position="368"/>
        <end position="390"/>
    </location>
</feature>
<dbReference type="EMBL" id="CP014806">
    <property type="protein sequence ID" value="AMW99726.1"/>
    <property type="molecule type" value="Genomic_DNA"/>
</dbReference>
<dbReference type="PROSITE" id="PS50850">
    <property type="entry name" value="MFS"/>
    <property type="match status" value="1"/>
</dbReference>
<dbReference type="InterPro" id="IPR022324">
    <property type="entry name" value="Bacilysin_exporter_BacE_put"/>
</dbReference>
<evidence type="ECO:0000256" key="7">
    <source>
        <dbReference type="SAM" id="Phobius"/>
    </source>
</evidence>
<dbReference type="InterPro" id="IPR036259">
    <property type="entry name" value="MFS_trans_sf"/>
</dbReference>
<proteinExistence type="predicted"/>
<keyword evidence="2" id="KW-0813">Transport</keyword>
<protein>
    <recommendedName>
        <fullName evidence="8">Major facilitator superfamily (MFS) profile domain-containing protein</fullName>
    </recommendedName>
</protein>
<dbReference type="KEGG" id="rst:ATY39_09915"/>
<feature type="transmembrane region" description="Helical" evidence="7">
    <location>
        <begin position="7"/>
        <end position="28"/>
    </location>
</feature>
<evidence type="ECO:0000256" key="3">
    <source>
        <dbReference type="ARBA" id="ARBA00022475"/>
    </source>
</evidence>
<dbReference type="SUPFAM" id="SSF103473">
    <property type="entry name" value="MFS general substrate transporter"/>
    <property type="match status" value="1"/>
</dbReference>
<feature type="transmembrane region" description="Helical" evidence="7">
    <location>
        <begin position="302"/>
        <end position="323"/>
    </location>
</feature>
<evidence type="ECO:0000256" key="2">
    <source>
        <dbReference type="ARBA" id="ARBA00022448"/>
    </source>
</evidence>
<reference evidence="10" key="2">
    <citation type="submission" date="2016-03" db="EMBL/GenBank/DDBJ databases">
        <authorList>
            <person name="Ploux O."/>
        </authorList>
    </citation>
    <scope>NUCLEOTIDE SEQUENCE [LARGE SCALE GENOMIC DNA]</scope>
    <source>
        <strain evidence="10">PP9</strain>
    </source>
</reference>
<dbReference type="InterPro" id="IPR020846">
    <property type="entry name" value="MFS_dom"/>
</dbReference>
<feature type="transmembrane region" description="Helical" evidence="7">
    <location>
        <begin position="72"/>
        <end position="90"/>
    </location>
</feature>
<sequence>MALNSNYLLLLTGFGISNLGNWIYLIALNLSVWHLTHSPAAVSGLFIVGPVARIFCNFFAGTFIDRHNKRRIIIWSDIVRGIIVCLMPFAQSVWLIYLFIGIANIASCFFAPSSTVLIAKLVNDQDKQRFNAINSTIGSGSFMLGPALAGIIIGATNTSVAMWINGLSFFVCAWLIFLLPNTEHVTDEERERITVHLIWKDFKHVWEYCRKKLPYLVFFIFYSLALMIAFALDSQEITFIKQYLLASDSQYGFTVTMAGVGAILGGVMAAAAAKRFSYSLYIGCGLTLTLFSYFSFYASHSIRFAVISLMLLGFCMAFSNIGYDTFFQKTIPTNLMGRFSSTLSLVQSILQITFTFCIGMLAEWWTVQAVALIFSSIGIMLALSLFFIILRNTSYFAFEKSI</sequence>
<dbReference type="Pfam" id="PF07690">
    <property type="entry name" value="MFS_1"/>
    <property type="match status" value="1"/>
</dbReference>
<dbReference type="Gene3D" id="1.20.1250.20">
    <property type="entry name" value="MFS general substrate transporter like domains"/>
    <property type="match status" value="1"/>
</dbReference>
<organism evidence="9 10">
    <name type="scientific">Rummeliibacillus stabekisii</name>
    <dbReference type="NCBI Taxonomy" id="241244"/>
    <lineage>
        <taxon>Bacteria</taxon>
        <taxon>Bacillati</taxon>
        <taxon>Bacillota</taxon>
        <taxon>Bacilli</taxon>
        <taxon>Bacillales</taxon>
        <taxon>Caryophanaceae</taxon>
        <taxon>Rummeliibacillus</taxon>
    </lineage>
</organism>
<comment type="subcellular location">
    <subcellularLocation>
        <location evidence="1">Cell membrane</location>
        <topology evidence="1">Multi-pass membrane protein</topology>
    </subcellularLocation>
</comment>
<dbReference type="PRINTS" id="PR01988">
    <property type="entry name" value="EXPORTERBACE"/>
</dbReference>
<keyword evidence="5 7" id="KW-1133">Transmembrane helix</keyword>
<evidence type="ECO:0000259" key="8">
    <source>
        <dbReference type="PROSITE" id="PS50850"/>
    </source>
</evidence>
<dbReference type="STRING" id="241244.ATY39_09915"/>
<dbReference type="OrthoDB" id="2156306at2"/>
<dbReference type="PANTHER" id="PTHR43266:SF2">
    <property type="entry name" value="MAJOR FACILITATOR SUPERFAMILY (MFS) PROFILE DOMAIN-CONTAINING PROTEIN"/>
    <property type="match status" value="1"/>
</dbReference>
<keyword evidence="6 7" id="KW-0472">Membrane</keyword>
<dbReference type="RefSeq" id="WP_066789247.1">
    <property type="nucleotide sequence ID" value="NZ_CP014806.1"/>
</dbReference>
<dbReference type="GO" id="GO:0022857">
    <property type="term" value="F:transmembrane transporter activity"/>
    <property type="evidence" value="ECO:0007669"/>
    <property type="project" value="InterPro"/>
</dbReference>
<dbReference type="InterPro" id="IPR011701">
    <property type="entry name" value="MFS"/>
</dbReference>
<dbReference type="GO" id="GO:0005886">
    <property type="term" value="C:plasma membrane"/>
    <property type="evidence" value="ECO:0007669"/>
    <property type="project" value="UniProtKB-SubCell"/>
</dbReference>
<dbReference type="PANTHER" id="PTHR43266">
    <property type="entry name" value="MACROLIDE-EFFLUX PROTEIN"/>
    <property type="match status" value="1"/>
</dbReference>
<evidence type="ECO:0000256" key="4">
    <source>
        <dbReference type="ARBA" id="ARBA00022692"/>
    </source>
</evidence>
<feature type="transmembrane region" description="Helical" evidence="7">
    <location>
        <begin position="160"/>
        <end position="180"/>
    </location>
</feature>
<evidence type="ECO:0000256" key="6">
    <source>
        <dbReference type="ARBA" id="ARBA00023136"/>
    </source>
</evidence>
<feature type="transmembrane region" description="Helical" evidence="7">
    <location>
        <begin position="343"/>
        <end position="362"/>
    </location>
</feature>
<feature type="transmembrane region" description="Helical" evidence="7">
    <location>
        <begin position="278"/>
        <end position="296"/>
    </location>
</feature>
<feature type="domain" description="Major facilitator superfamily (MFS) profile" evidence="8">
    <location>
        <begin position="1"/>
        <end position="393"/>
    </location>
</feature>